<feature type="domain" description="4Fe-4S ferredoxin-type" evidence="6">
    <location>
        <begin position="84"/>
        <end position="113"/>
    </location>
</feature>
<dbReference type="PROSITE" id="PS00198">
    <property type="entry name" value="4FE4S_FER_1"/>
    <property type="match status" value="1"/>
</dbReference>
<dbReference type="InterPro" id="IPR017896">
    <property type="entry name" value="4Fe4S_Fe-S-bd"/>
</dbReference>
<protein>
    <submittedName>
        <fullName evidence="7">Tetrathionate reductase subunit B</fullName>
    </submittedName>
</protein>
<evidence type="ECO:0000313" key="8">
    <source>
        <dbReference type="Proteomes" id="UP000198771"/>
    </source>
</evidence>
<organism evidence="7 8">
    <name type="scientific">Desulfonatronum thiosulfatophilum</name>
    <dbReference type="NCBI Taxonomy" id="617002"/>
    <lineage>
        <taxon>Bacteria</taxon>
        <taxon>Pseudomonadati</taxon>
        <taxon>Thermodesulfobacteriota</taxon>
        <taxon>Desulfovibrionia</taxon>
        <taxon>Desulfovibrionales</taxon>
        <taxon>Desulfonatronaceae</taxon>
        <taxon>Desulfonatronum</taxon>
    </lineage>
</organism>
<feature type="domain" description="4Fe-4S ferredoxin-type" evidence="6">
    <location>
        <begin position="51"/>
        <end position="82"/>
    </location>
</feature>
<dbReference type="PANTHER" id="PTHR43177">
    <property type="entry name" value="PROTEIN NRFC"/>
    <property type="match status" value="1"/>
</dbReference>
<evidence type="ECO:0000313" key="7">
    <source>
        <dbReference type="EMBL" id="SDB09615.1"/>
    </source>
</evidence>
<dbReference type="Pfam" id="PF13247">
    <property type="entry name" value="Fer4_11"/>
    <property type="match status" value="1"/>
</dbReference>
<dbReference type="AlphaFoldDB" id="A0A1G6AMM1"/>
<dbReference type="InterPro" id="IPR017900">
    <property type="entry name" value="4Fe4S_Fe_S_CS"/>
</dbReference>
<name>A0A1G6AMM1_9BACT</name>
<feature type="compositionally biased region" description="Basic and acidic residues" evidence="5">
    <location>
        <begin position="242"/>
        <end position="254"/>
    </location>
</feature>
<feature type="domain" description="4Fe-4S ferredoxin-type" evidence="6">
    <location>
        <begin position="4"/>
        <end position="33"/>
    </location>
</feature>
<dbReference type="InterPro" id="IPR050954">
    <property type="entry name" value="ET_IronSulfur_Cluster-Binding"/>
</dbReference>
<keyword evidence="3" id="KW-0408">Iron</keyword>
<feature type="region of interest" description="Disordered" evidence="5">
    <location>
        <begin position="234"/>
        <end position="254"/>
    </location>
</feature>
<sequence length="254" mass="27817">MKKYAMVVDSSVCIDCKGCMVSCKVQNNVPNGYWRNWIKHTTPDFSRGKLTRTHFQPGGCMQCDVPTCVQACPSGATFKDAQTGIVHVNEALCIGCGNCIRSCPYGARFRHPERRVPNKCDFCFSSGRLDRGLLPACVDTCPTKARVFGDLNDSESEVSRLLRDRPAVRVTSRNIDTQPNMYYLTATEPADWPTDVEFPAAYASMASLVNPVVKVAVGLSALGVAAMWVKQAFAPDPDETDHEPSATEQDRGAP</sequence>
<dbReference type="Pfam" id="PF12800">
    <property type="entry name" value="Fer4_4"/>
    <property type="match status" value="1"/>
</dbReference>
<dbReference type="SUPFAM" id="SSF54862">
    <property type="entry name" value="4Fe-4S ferredoxins"/>
    <property type="match status" value="1"/>
</dbReference>
<evidence type="ECO:0000256" key="4">
    <source>
        <dbReference type="ARBA" id="ARBA00023014"/>
    </source>
</evidence>
<dbReference type="RefSeq" id="WP_092116871.1">
    <property type="nucleotide sequence ID" value="NZ_FMXO01000002.1"/>
</dbReference>
<reference evidence="7 8" key="1">
    <citation type="submission" date="2016-10" db="EMBL/GenBank/DDBJ databases">
        <authorList>
            <person name="de Groot N.N."/>
        </authorList>
    </citation>
    <scope>NUCLEOTIDE SEQUENCE [LARGE SCALE GENOMIC DNA]</scope>
    <source>
        <strain evidence="7 8">ASO4-2</strain>
    </source>
</reference>
<keyword evidence="4" id="KW-0411">Iron-sulfur</keyword>
<dbReference type="PANTHER" id="PTHR43177:SF3">
    <property type="entry name" value="PROTEIN NRFC HOMOLOG"/>
    <property type="match status" value="1"/>
</dbReference>
<accession>A0A1G6AMM1</accession>
<keyword evidence="2" id="KW-0479">Metal-binding</keyword>
<dbReference type="OrthoDB" id="9789030at2"/>
<dbReference type="Proteomes" id="UP000198771">
    <property type="component" value="Unassembled WGS sequence"/>
</dbReference>
<dbReference type="GO" id="GO:0046872">
    <property type="term" value="F:metal ion binding"/>
    <property type="evidence" value="ECO:0007669"/>
    <property type="project" value="UniProtKB-KW"/>
</dbReference>
<evidence type="ECO:0000259" key="6">
    <source>
        <dbReference type="PROSITE" id="PS51379"/>
    </source>
</evidence>
<dbReference type="Gene3D" id="3.30.70.20">
    <property type="match status" value="2"/>
</dbReference>
<dbReference type="CDD" id="cd10551">
    <property type="entry name" value="PsrB"/>
    <property type="match status" value="1"/>
</dbReference>
<evidence type="ECO:0000256" key="2">
    <source>
        <dbReference type="ARBA" id="ARBA00022723"/>
    </source>
</evidence>
<gene>
    <name evidence="7" type="ORF">SAMN05660653_00496</name>
</gene>
<dbReference type="STRING" id="617002.SAMN05660653_00496"/>
<keyword evidence="8" id="KW-1185">Reference proteome</keyword>
<proteinExistence type="predicted"/>
<dbReference type="PROSITE" id="PS51379">
    <property type="entry name" value="4FE4S_FER_2"/>
    <property type="match status" value="3"/>
</dbReference>
<evidence type="ECO:0000256" key="5">
    <source>
        <dbReference type="SAM" id="MobiDB-lite"/>
    </source>
</evidence>
<evidence type="ECO:0000256" key="3">
    <source>
        <dbReference type="ARBA" id="ARBA00023004"/>
    </source>
</evidence>
<dbReference type="EMBL" id="FMXO01000002">
    <property type="protein sequence ID" value="SDB09615.1"/>
    <property type="molecule type" value="Genomic_DNA"/>
</dbReference>
<keyword evidence="1" id="KW-0004">4Fe-4S</keyword>
<evidence type="ECO:0000256" key="1">
    <source>
        <dbReference type="ARBA" id="ARBA00022485"/>
    </source>
</evidence>
<dbReference type="GO" id="GO:0051539">
    <property type="term" value="F:4 iron, 4 sulfur cluster binding"/>
    <property type="evidence" value="ECO:0007669"/>
    <property type="project" value="UniProtKB-KW"/>
</dbReference>